<feature type="binding site" evidence="3">
    <location>
        <begin position="266"/>
        <end position="267"/>
    </location>
    <ligand>
        <name>ATP</name>
        <dbReference type="ChEBI" id="CHEBI:30616"/>
    </ligand>
</feature>
<name>A0ABS6IPQ6_9HYPH</name>
<dbReference type="InterPro" id="IPR005875">
    <property type="entry name" value="PurK"/>
</dbReference>
<dbReference type="HAMAP" id="MF_01928">
    <property type="entry name" value="PurK"/>
    <property type="match status" value="1"/>
</dbReference>
<comment type="catalytic activity">
    <reaction evidence="3 4">
        <text>5-amino-1-(5-phospho-beta-D-ribosyl)imidazole + hydrogencarbonate + ATP = 5-carboxyamino-1-(5-phospho-D-ribosyl)imidazole + ADP + phosphate + 2 H(+)</text>
        <dbReference type="Rhea" id="RHEA:19317"/>
        <dbReference type="ChEBI" id="CHEBI:15378"/>
        <dbReference type="ChEBI" id="CHEBI:17544"/>
        <dbReference type="ChEBI" id="CHEBI:30616"/>
        <dbReference type="ChEBI" id="CHEBI:43474"/>
        <dbReference type="ChEBI" id="CHEBI:58730"/>
        <dbReference type="ChEBI" id="CHEBI:137981"/>
        <dbReference type="ChEBI" id="CHEBI:456216"/>
        <dbReference type="EC" id="6.3.4.18"/>
    </reaction>
</comment>
<dbReference type="NCBIfam" id="TIGR01161">
    <property type="entry name" value="purK"/>
    <property type="match status" value="1"/>
</dbReference>
<comment type="subunit">
    <text evidence="3 4">Homodimer.</text>
</comment>
<comment type="similarity">
    <text evidence="3 4">Belongs to the PurK/PurT family.</text>
</comment>
<evidence type="ECO:0000256" key="2">
    <source>
        <dbReference type="ARBA" id="ARBA00022840"/>
    </source>
</evidence>
<dbReference type="RefSeq" id="WP_216965476.1">
    <property type="nucleotide sequence ID" value="NZ_JAHOPB010000002.1"/>
</dbReference>
<sequence length="367" mass="39161">MPAELPLPPGSTIGILGGGQLGRMTALAAARLGYRCIVYAPEDDPIAAQVCAGHVQGAYDDVSTLARFVAQVDVVTYEFENVPEGAVLECEKLKPVRPGVKPIHFAQHRLREKDFLRKLGIGTADYQPIRSEADIAAATALPGILKTCTEGYDGKGQARVTDKAGLSAAWEKLGRRECILEAMVDFECEVSAIVARGLDGATRCFPIGINGHRDGILRTTTVPSGLPATTLATVERFGIELAQGLDLVGLVALEMFVTKDGSVLANEMAPRPHNSGHWTMDACATSQFEQLVRAICGLPLGPVDVLAPSRMENLIGDEANDWPRYLAEPTARLHLYGKAEARPGRKMGHVTYVLPGLLPPASGSSTT</sequence>
<dbReference type="Pfam" id="PF22660">
    <property type="entry name" value="RS_preATP-grasp-like"/>
    <property type="match status" value="1"/>
</dbReference>
<evidence type="ECO:0000313" key="6">
    <source>
        <dbReference type="EMBL" id="MBU8876578.1"/>
    </source>
</evidence>
<comment type="pathway">
    <text evidence="3 4">Purine metabolism; IMP biosynthesis via de novo pathway; 5-amino-1-(5-phospho-D-ribosyl)imidazole-4-carboxylate from 5-amino-1-(5-phospho-D-ribosyl)imidazole (N5-CAIR route): step 1/2.</text>
</comment>
<evidence type="ECO:0000313" key="7">
    <source>
        <dbReference type="Proteomes" id="UP000727907"/>
    </source>
</evidence>
<feature type="binding site" evidence="3">
    <location>
        <begin position="181"/>
        <end position="184"/>
    </location>
    <ligand>
        <name>ATP</name>
        <dbReference type="ChEBI" id="CHEBI:30616"/>
    </ligand>
</feature>
<comment type="function">
    <text evidence="4">Catalyzes the ATP-dependent conversion of 5-aminoimidazole ribonucleotide (AIR) and HCO(3)- to N5-carboxyaminoimidazole ribonucleotide (N5-CAIR).</text>
</comment>
<accession>A0ABS6IPQ6</accession>
<dbReference type="NCBIfam" id="NF004676">
    <property type="entry name" value="PRK06019.1-2"/>
    <property type="match status" value="1"/>
</dbReference>
<keyword evidence="1 3" id="KW-0547">Nucleotide-binding</keyword>
<dbReference type="NCBIfam" id="NF004679">
    <property type="entry name" value="PRK06019.1-5"/>
    <property type="match status" value="1"/>
</dbReference>
<feature type="binding site" evidence="3">
    <location>
        <position position="212"/>
    </location>
    <ligand>
        <name>ATP</name>
        <dbReference type="ChEBI" id="CHEBI:30616"/>
    </ligand>
</feature>
<dbReference type="PANTHER" id="PTHR11609:SF5">
    <property type="entry name" value="PHOSPHORIBOSYLAMINOIMIDAZOLE CARBOXYLASE"/>
    <property type="match status" value="1"/>
</dbReference>
<keyword evidence="3 4" id="KW-0436">Ligase</keyword>
<evidence type="ECO:0000256" key="4">
    <source>
        <dbReference type="RuleBase" id="RU361200"/>
    </source>
</evidence>
<keyword evidence="7" id="KW-1185">Reference proteome</keyword>
<dbReference type="InterPro" id="IPR011761">
    <property type="entry name" value="ATP-grasp"/>
</dbReference>
<dbReference type="GO" id="GO:0034028">
    <property type="term" value="F:5-(carboxyamino)imidazole ribonucleotide synthase activity"/>
    <property type="evidence" value="ECO:0007669"/>
    <property type="project" value="UniProtKB-EC"/>
</dbReference>
<dbReference type="Pfam" id="PF17769">
    <property type="entry name" value="PurK_C"/>
    <property type="match status" value="1"/>
</dbReference>
<evidence type="ECO:0000259" key="5">
    <source>
        <dbReference type="PROSITE" id="PS50975"/>
    </source>
</evidence>
<dbReference type="PANTHER" id="PTHR11609">
    <property type="entry name" value="PURINE BIOSYNTHESIS PROTEIN 6/7, PUR6/7"/>
    <property type="match status" value="1"/>
</dbReference>
<feature type="binding site" evidence="3">
    <location>
        <position position="109"/>
    </location>
    <ligand>
        <name>ATP</name>
        <dbReference type="ChEBI" id="CHEBI:30616"/>
    </ligand>
</feature>
<organism evidence="6 7">
    <name type="scientific">Reyranella humidisoli</name>
    <dbReference type="NCBI Taxonomy" id="2849149"/>
    <lineage>
        <taxon>Bacteria</taxon>
        <taxon>Pseudomonadati</taxon>
        <taxon>Pseudomonadota</taxon>
        <taxon>Alphaproteobacteria</taxon>
        <taxon>Hyphomicrobiales</taxon>
        <taxon>Reyranellaceae</taxon>
        <taxon>Reyranella</taxon>
    </lineage>
</organism>
<feature type="binding site" evidence="3">
    <location>
        <begin position="151"/>
        <end position="157"/>
    </location>
    <ligand>
        <name>ATP</name>
        <dbReference type="ChEBI" id="CHEBI:30616"/>
    </ligand>
</feature>
<evidence type="ECO:0000256" key="1">
    <source>
        <dbReference type="ARBA" id="ARBA00022741"/>
    </source>
</evidence>
<proteinExistence type="inferred from homology"/>
<dbReference type="InterPro" id="IPR003135">
    <property type="entry name" value="ATP-grasp_carboxylate-amine"/>
</dbReference>
<dbReference type="EMBL" id="JAHOPB010000002">
    <property type="protein sequence ID" value="MBU8876578.1"/>
    <property type="molecule type" value="Genomic_DNA"/>
</dbReference>
<feature type="binding site" evidence="3">
    <location>
        <position position="146"/>
    </location>
    <ligand>
        <name>ATP</name>
        <dbReference type="ChEBI" id="CHEBI:30616"/>
    </ligand>
</feature>
<comment type="caution">
    <text evidence="6">The sequence shown here is derived from an EMBL/GenBank/DDBJ whole genome shotgun (WGS) entry which is preliminary data.</text>
</comment>
<dbReference type="InterPro" id="IPR054350">
    <property type="entry name" value="PurT/PurK_preATP-grasp"/>
</dbReference>
<comment type="function">
    <text evidence="3">Catalyzes the ATP-dependent conversion of 5-aminoimidazole ribonucleotide (AIR) and HCO(3)(-) to N5-carboxyaminoimidazole ribonucleotide (N5-CAIR).</text>
</comment>
<dbReference type="PROSITE" id="PS50975">
    <property type="entry name" value="ATP_GRASP"/>
    <property type="match status" value="1"/>
</dbReference>
<reference evidence="6 7" key="1">
    <citation type="submission" date="2021-06" db="EMBL/GenBank/DDBJ databases">
        <authorList>
            <person name="Lee D.H."/>
        </authorList>
    </citation>
    <scope>NUCLEOTIDE SEQUENCE [LARGE SCALE GENOMIC DNA]</scope>
    <source>
        <strain evidence="6 7">MMS21-HV4-11</strain>
    </source>
</reference>
<evidence type="ECO:0000256" key="3">
    <source>
        <dbReference type="HAMAP-Rule" id="MF_01928"/>
    </source>
</evidence>
<gene>
    <name evidence="3 4" type="primary">purK</name>
    <name evidence="6" type="ORF">KQ910_22585</name>
</gene>
<dbReference type="InterPro" id="IPR040686">
    <property type="entry name" value="PurK_C"/>
</dbReference>
<protein>
    <recommendedName>
        <fullName evidence="3 4">N5-carboxyaminoimidazole ribonucleotide synthase</fullName>
        <shortName evidence="3 4">N5-CAIR synthase</shortName>
        <ecNumber evidence="3 4">6.3.4.18</ecNumber>
    </recommendedName>
    <alternativeName>
        <fullName evidence="3 4">5-(carboxyamino)imidazole ribonucleotide synthetase</fullName>
    </alternativeName>
</protein>
<keyword evidence="2 3" id="KW-0067">ATP-binding</keyword>
<dbReference type="EC" id="6.3.4.18" evidence="3 4"/>
<dbReference type="Proteomes" id="UP000727907">
    <property type="component" value="Unassembled WGS sequence"/>
</dbReference>
<feature type="binding site" evidence="3">
    <location>
        <position position="189"/>
    </location>
    <ligand>
        <name>ATP</name>
        <dbReference type="ChEBI" id="CHEBI:30616"/>
    </ligand>
</feature>
<dbReference type="Pfam" id="PF02222">
    <property type="entry name" value="ATP-grasp"/>
    <property type="match status" value="1"/>
</dbReference>
<keyword evidence="3 4" id="KW-0658">Purine biosynthesis</keyword>
<feature type="domain" description="ATP-grasp" evidence="5">
    <location>
        <begin position="113"/>
        <end position="296"/>
    </location>
</feature>